<dbReference type="GO" id="GO:0003677">
    <property type="term" value="F:DNA binding"/>
    <property type="evidence" value="ECO:0007669"/>
    <property type="project" value="InterPro"/>
</dbReference>
<dbReference type="GO" id="GO:0005737">
    <property type="term" value="C:cytoplasm"/>
    <property type="evidence" value="ECO:0007669"/>
    <property type="project" value="UniProtKB-SubCell"/>
</dbReference>
<dbReference type="Gene3D" id="1.20.58.1000">
    <property type="entry name" value="Metal-sensitive repressor, helix protomer"/>
    <property type="match status" value="1"/>
</dbReference>
<dbReference type="GO" id="GO:0046872">
    <property type="term" value="F:metal ion binding"/>
    <property type="evidence" value="ECO:0007669"/>
    <property type="project" value="UniProtKB-KW"/>
</dbReference>
<reference evidence="7" key="1">
    <citation type="submission" date="2016-04" db="EMBL/GenBank/DDBJ databases">
        <authorList>
            <person name="Evans L.H."/>
            <person name="Alamgir A."/>
            <person name="Owens N."/>
            <person name="Weber N.D."/>
            <person name="Virtaneva K."/>
            <person name="Barbian K."/>
            <person name="Babar A."/>
            <person name="Rosenke K."/>
        </authorList>
    </citation>
    <scope>NUCLEOTIDE SEQUENCE</scope>
    <source>
        <strain evidence="7">86</strain>
    </source>
</reference>
<sequence>MMADEKKTARLLKTARGQLDGILKMVEEDRYCIDISQQIMATQAILSRVNKEILTAHLKHCVIAAQSDAERVQKVNEFADTLDKILK</sequence>
<organism evidence="7">
    <name type="scientific">uncultured Eubacteriales bacterium</name>
    <dbReference type="NCBI Taxonomy" id="172733"/>
    <lineage>
        <taxon>Bacteria</taxon>
        <taxon>Bacillati</taxon>
        <taxon>Bacillota</taxon>
        <taxon>Clostridia</taxon>
        <taxon>Eubacteriales</taxon>
        <taxon>environmental samples</taxon>
    </lineage>
</organism>
<gene>
    <name evidence="7" type="ORF">KL86CLO1_12379</name>
</gene>
<evidence type="ECO:0000256" key="1">
    <source>
        <dbReference type="ARBA" id="ARBA00004496"/>
    </source>
</evidence>
<evidence type="ECO:0000256" key="5">
    <source>
        <dbReference type="ARBA" id="ARBA00039938"/>
    </source>
</evidence>
<evidence type="ECO:0000313" key="7">
    <source>
        <dbReference type="EMBL" id="SBW08005.1"/>
    </source>
</evidence>
<dbReference type="EMBL" id="FLUN01000001">
    <property type="protein sequence ID" value="SBW08005.1"/>
    <property type="molecule type" value="Genomic_DNA"/>
</dbReference>
<dbReference type="PANTHER" id="PTHR33677:SF4">
    <property type="entry name" value="COPPER-SENSING TRANSCRIPTIONAL REPRESSOR CSOR"/>
    <property type="match status" value="1"/>
</dbReference>
<accession>A0A212K906</accession>
<dbReference type="GO" id="GO:0045892">
    <property type="term" value="P:negative regulation of DNA-templated transcription"/>
    <property type="evidence" value="ECO:0007669"/>
    <property type="project" value="UniProtKB-ARBA"/>
</dbReference>
<name>A0A212K906_9FIRM</name>
<comment type="subunit">
    <text evidence="2">Homodimer.</text>
</comment>
<dbReference type="CDD" id="cd10159">
    <property type="entry name" value="CsoR-like_DUF156_2"/>
    <property type="match status" value="1"/>
</dbReference>
<evidence type="ECO:0000256" key="2">
    <source>
        <dbReference type="ARBA" id="ARBA00011738"/>
    </source>
</evidence>
<dbReference type="AlphaFoldDB" id="A0A212K906"/>
<evidence type="ECO:0000256" key="3">
    <source>
        <dbReference type="ARBA" id="ARBA00022490"/>
    </source>
</evidence>
<evidence type="ECO:0000256" key="4">
    <source>
        <dbReference type="ARBA" id="ARBA00022723"/>
    </source>
</evidence>
<dbReference type="Pfam" id="PF02583">
    <property type="entry name" value="Trns_repr_metal"/>
    <property type="match status" value="1"/>
</dbReference>
<protein>
    <recommendedName>
        <fullName evidence="5">Copper-sensing transcriptional repressor CsoR</fullName>
    </recommendedName>
    <alternativeName>
        <fullName evidence="6">Copper-sensitive operon repressor</fullName>
    </alternativeName>
</protein>
<dbReference type="InterPro" id="IPR003735">
    <property type="entry name" value="Metal_Tscrpt_repr"/>
</dbReference>
<comment type="subcellular location">
    <subcellularLocation>
        <location evidence="1">Cytoplasm</location>
    </subcellularLocation>
</comment>
<dbReference type="PANTHER" id="PTHR33677">
    <property type="entry name" value="TRANSCRIPTIONAL REPRESSOR FRMR-RELATED"/>
    <property type="match status" value="1"/>
</dbReference>
<keyword evidence="4" id="KW-0479">Metal-binding</keyword>
<evidence type="ECO:0000256" key="6">
    <source>
        <dbReference type="ARBA" id="ARBA00041544"/>
    </source>
</evidence>
<proteinExistence type="predicted"/>
<keyword evidence="3" id="KW-0963">Cytoplasm</keyword>
<dbReference type="InterPro" id="IPR038390">
    <property type="entry name" value="Metal_Tscrpt_repr_sf"/>
</dbReference>